<proteinExistence type="predicted"/>
<dbReference type="EMBL" id="SDIL01000016">
    <property type="protein sequence ID" value="RXK40596.1"/>
    <property type="molecule type" value="Genomic_DNA"/>
</dbReference>
<keyword evidence="2" id="KW-1185">Reference proteome</keyword>
<dbReference type="InParanoid" id="A0A4Q1BRK4"/>
<evidence type="ECO:0000313" key="2">
    <source>
        <dbReference type="Proteomes" id="UP000289152"/>
    </source>
</evidence>
<reference evidence="1 2" key="1">
    <citation type="submission" date="2016-06" db="EMBL/GenBank/DDBJ databases">
        <title>Evolution of pathogenesis and genome organization in the Tremellales.</title>
        <authorList>
            <person name="Cuomo C."/>
            <person name="Litvintseva A."/>
            <person name="Heitman J."/>
            <person name="Chen Y."/>
            <person name="Sun S."/>
            <person name="Springer D."/>
            <person name="Dromer F."/>
            <person name="Young S."/>
            <person name="Zeng Q."/>
            <person name="Chapman S."/>
            <person name="Gujja S."/>
            <person name="Saif S."/>
            <person name="Birren B."/>
        </authorList>
    </citation>
    <scope>NUCLEOTIDE SEQUENCE [LARGE SCALE GENOMIC DNA]</scope>
    <source>
        <strain evidence="1 2">ATCC 28783</strain>
    </source>
</reference>
<gene>
    <name evidence="1" type="ORF">M231_02051</name>
</gene>
<evidence type="ECO:0000313" key="1">
    <source>
        <dbReference type="EMBL" id="RXK40596.1"/>
    </source>
</evidence>
<accession>A0A4Q1BRK4</accession>
<sequence length="155" mass="17137">MSDEVLLPNTGGDRSTNVSADKHSLATNLFECSGRTYQTTQRFVYRLRELSNVTTDCFSCDPEQAEELSQRLDRNLESVIEVLNDLPPIVEEDQKAYVASHSNEGMTAMVLDPLEKTLLSVHMAVWGAASNGSDNASGLYCWARVELEGMEIMGT</sequence>
<comment type="caution">
    <text evidence="1">The sequence shown here is derived from an EMBL/GenBank/DDBJ whole genome shotgun (WGS) entry which is preliminary data.</text>
</comment>
<protein>
    <submittedName>
        <fullName evidence="1">Uncharacterized protein</fullName>
    </submittedName>
</protein>
<organism evidence="1 2">
    <name type="scientific">Tremella mesenterica</name>
    <name type="common">Jelly fungus</name>
    <dbReference type="NCBI Taxonomy" id="5217"/>
    <lineage>
        <taxon>Eukaryota</taxon>
        <taxon>Fungi</taxon>
        <taxon>Dikarya</taxon>
        <taxon>Basidiomycota</taxon>
        <taxon>Agaricomycotina</taxon>
        <taxon>Tremellomycetes</taxon>
        <taxon>Tremellales</taxon>
        <taxon>Tremellaceae</taxon>
        <taxon>Tremella</taxon>
    </lineage>
</organism>
<dbReference type="AlphaFoldDB" id="A0A4Q1BRK4"/>
<name>A0A4Q1BRK4_TREME</name>
<dbReference type="Proteomes" id="UP000289152">
    <property type="component" value="Unassembled WGS sequence"/>
</dbReference>